<evidence type="ECO:0000256" key="1">
    <source>
        <dbReference type="ARBA" id="ARBA00022999"/>
    </source>
</evidence>
<keyword evidence="6" id="KW-1185">Reference proteome</keyword>
<dbReference type="EMBL" id="JAIPUX010000953">
    <property type="protein sequence ID" value="KAH0625857.1"/>
    <property type="molecule type" value="Genomic_DNA"/>
</dbReference>
<dbReference type="InterPro" id="IPR000980">
    <property type="entry name" value="SH2"/>
</dbReference>
<feature type="non-terminal residue" evidence="5">
    <location>
        <position position="1"/>
    </location>
</feature>
<feature type="domain" description="SH2" evidence="4">
    <location>
        <begin position="124"/>
        <end position="225"/>
    </location>
</feature>
<dbReference type="InterPro" id="IPR011993">
    <property type="entry name" value="PH-like_dom_sf"/>
</dbReference>
<comment type="caution">
    <text evidence="5">The sequence shown here is derived from an EMBL/GenBank/DDBJ whole genome shotgun (WGS) entry which is preliminary data.</text>
</comment>
<dbReference type="PANTHER" id="PTHR16186:SF11">
    <property type="entry name" value="SIGNAL-TRANSDUCING ADAPTOR PROTEIN 2"/>
    <property type="match status" value="1"/>
</dbReference>
<dbReference type="PANTHER" id="PTHR16186">
    <property type="entry name" value="SIGNAL-TRANSDUCING ADAPTOR PROTEIN-RELATED"/>
    <property type="match status" value="1"/>
</dbReference>
<dbReference type="InterPro" id="IPR039111">
    <property type="entry name" value="STAP1/STAP2"/>
</dbReference>
<feature type="region of interest" description="Disordered" evidence="3">
    <location>
        <begin position="235"/>
        <end position="273"/>
    </location>
</feature>
<accession>A0ABQ7T7Z9</accession>
<dbReference type="SUPFAM" id="SSF55550">
    <property type="entry name" value="SH2 domain"/>
    <property type="match status" value="1"/>
</dbReference>
<dbReference type="PROSITE" id="PS50001">
    <property type="entry name" value="SH2"/>
    <property type="match status" value="1"/>
</dbReference>
<keyword evidence="1 2" id="KW-0727">SH2 domain</keyword>
<evidence type="ECO:0000313" key="6">
    <source>
        <dbReference type="Proteomes" id="UP000826234"/>
    </source>
</evidence>
<protein>
    <recommendedName>
        <fullName evidence="4">SH2 domain-containing protein</fullName>
    </recommendedName>
</protein>
<feature type="compositionally biased region" description="Basic and acidic residues" evidence="3">
    <location>
        <begin position="252"/>
        <end position="273"/>
    </location>
</feature>
<sequence>LEAWELILPFAPQYVEKIELGDFLSLTDDNPARTAASWSMEEARLNLKLRSQEVKLKVESLESREMWKGFILTMVEMKIPPSLTLLPGHIYMLAEALEKEKQRRSKLEQSDPPKEKELPECFFRVSRTEAEVLLEKNESCGNMLLRPGGDGKSIAVTTRQKVNGTAAIKHYKINVDSGEYIIDVEEPYRCSSLQEVVEFFVTNTKRVLVPLSLDESYAMTLVLPVQPPFPVTVPQPESVYLEEDPPDQTYVNDERMSEELERKLQERRATLQE</sequence>
<evidence type="ECO:0000259" key="4">
    <source>
        <dbReference type="PROSITE" id="PS50001"/>
    </source>
</evidence>
<name>A0ABQ7T7Z9_PHRPL</name>
<gene>
    <name evidence="5" type="ORF">JD844_034193</name>
</gene>
<evidence type="ECO:0000256" key="3">
    <source>
        <dbReference type="SAM" id="MobiDB-lite"/>
    </source>
</evidence>
<dbReference type="Proteomes" id="UP000826234">
    <property type="component" value="Unassembled WGS sequence"/>
</dbReference>
<organism evidence="5 6">
    <name type="scientific">Phrynosoma platyrhinos</name>
    <name type="common">Desert horned lizard</name>
    <dbReference type="NCBI Taxonomy" id="52577"/>
    <lineage>
        <taxon>Eukaryota</taxon>
        <taxon>Metazoa</taxon>
        <taxon>Chordata</taxon>
        <taxon>Craniata</taxon>
        <taxon>Vertebrata</taxon>
        <taxon>Euteleostomi</taxon>
        <taxon>Lepidosauria</taxon>
        <taxon>Squamata</taxon>
        <taxon>Bifurcata</taxon>
        <taxon>Unidentata</taxon>
        <taxon>Episquamata</taxon>
        <taxon>Toxicofera</taxon>
        <taxon>Iguania</taxon>
        <taxon>Phrynosomatidae</taxon>
        <taxon>Phrynosomatinae</taxon>
        <taxon>Phrynosoma</taxon>
    </lineage>
</organism>
<dbReference type="Gene3D" id="3.30.505.10">
    <property type="entry name" value="SH2 domain"/>
    <property type="match status" value="1"/>
</dbReference>
<dbReference type="Pfam" id="PF00017">
    <property type="entry name" value="SH2"/>
    <property type="match status" value="1"/>
</dbReference>
<evidence type="ECO:0000256" key="2">
    <source>
        <dbReference type="PROSITE-ProRule" id="PRU00191"/>
    </source>
</evidence>
<dbReference type="Gene3D" id="2.30.29.30">
    <property type="entry name" value="Pleckstrin-homology domain (PH domain)/Phosphotyrosine-binding domain (PTB)"/>
    <property type="match status" value="1"/>
</dbReference>
<reference evidence="5 6" key="1">
    <citation type="journal article" date="2022" name="Gigascience">
        <title>A chromosome-level genome assembly and annotation of the desert horned lizard, Phrynosoma platyrhinos, provides insight into chromosomal rearrangements among reptiles.</title>
        <authorList>
            <person name="Koochekian N."/>
            <person name="Ascanio A."/>
            <person name="Farleigh K."/>
            <person name="Card D.C."/>
            <person name="Schield D.R."/>
            <person name="Castoe T.A."/>
            <person name="Jezkova T."/>
        </authorList>
    </citation>
    <scope>NUCLEOTIDE SEQUENCE [LARGE SCALE GENOMIC DNA]</scope>
    <source>
        <strain evidence="5">NK-2021</strain>
    </source>
</reference>
<evidence type="ECO:0000313" key="5">
    <source>
        <dbReference type="EMBL" id="KAH0625857.1"/>
    </source>
</evidence>
<proteinExistence type="predicted"/>
<dbReference type="SUPFAM" id="SSF50729">
    <property type="entry name" value="PH domain-like"/>
    <property type="match status" value="1"/>
</dbReference>
<dbReference type="InterPro" id="IPR036860">
    <property type="entry name" value="SH2_dom_sf"/>
</dbReference>